<dbReference type="InterPro" id="IPR021296">
    <property type="entry name" value="DUF2868"/>
</dbReference>
<reference evidence="2 3" key="1">
    <citation type="submission" date="2016-10" db="EMBL/GenBank/DDBJ databases">
        <authorList>
            <person name="de Groot N.N."/>
        </authorList>
    </citation>
    <scope>NUCLEOTIDE SEQUENCE [LARGE SCALE GENOMIC DNA]</scope>
    <source>
        <strain evidence="2 3">Nm22</strain>
    </source>
</reference>
<feature type="transmembrane region" description="Helical" evidence="1">
    <location>
        <begin position="188"/>
        <end position="206"/>
    </location>
</feature>
<dbReference type="AlphaFoldDB" id="A0A1H8E9Q6"/>
<keyword evidence="1" id="KW-0812">Transmembrane</keyword>
<feature type="transmembrane region" description="Helical" evidence="1">
    <location>
        <begin position="108"/>
        <end position="132"/>
    </location>
</feature>
<gene>
    <name evidence="2" type="ORF">SAMN05216325_1097</name>
</gene>
<proteinExistence type="predicted"/>
<evidence type="ECO:0000313" key="3">
    <source>
        <dbReference type="Proteomes" id="UP000199459"/>
    </source>
</evidence>
<dbReference type="EMBL" id="FOCP01000009">
    <property type="protein sequence ID" value="SEN16212.1"/>
    <property type="molecule type" value="Genomic_DNA"/>
</dbReference>
<evidence type="ECO:0000256" key="1">
    <source>
        <dbReference type="SAM" id="Phobius"/>
    </source>
</evidence>
<dbReference type="OrthoDB" id="6210861at2"/>
<evidence type="ECO:0000313" key="2">
    <source>
        <dbReference type="EMBL" id="SEN16212.1"/>
    </source>
</evidence>
<dbReference type="RefSeq" id="WP_090630830.1">
    <property type="nucleotide sequence ID" value="NZ_FOCP01000009.1"/>
</dbReference>
<protein>
    <recommendedName>
        <fullName evidence="4">DUF2868 domain-containing protein</fullName>
    </recommendedName>
</protein>
<feature type="transmembrane region" description="Helical" evidence="1">
    <location>
        <begin position="80"/>
        <end position="102"/>
    </location>
</feature>
<name>A0A1H8E9Q6_9PROT</name>
<dbReference type="Pfam" id="PF11067">
    <property type="entry name" value="DUF2868"/>
    <property type="match status" value="1"/>
</dbReference>
<dbReference type="STRING" id="917.SAMN05216326_1084"/>
<sequence length="462" mass="51682">MSVKKNSFDDLVRVEQMRTIEAVKSEELSYAGVADIRSQSMADFKYADFTQRLTTRANTLIRDNELGEAIAKPRQQFRRAGLVCLIIAAILGCLAAGNAVSASQTLNIYWLLSVLLGFHLLSLILWTTGIVLNLQGLSSGVAAQLAGWWPFRKKEKDTTESLARLAWWESCLTGIIGKWRVSVLTHQFWLTYLAAGLVLLVLLMLAKQYNFIWGTTLLPEHSLPRLTESLGKPLVLIGFEIPDSQQIAASRMGIVEQDAETRSAWARFLIGVLLIYGLFPRLLLLVLSALMLKWSERRFKLDLYLPYYIDLRQRLMTRKDSPKIIDADPLANKKPAEVNYDTVNNTVPDQQAFAVGIELDEKIVWPGSVVCHLNIVDQQTQAEALQLVKSLNGSLLIGVAAHRLPDRGIQRIVNDLLAATRCSPWLVLLNKNPALPVAQSREQAWFRLAQACGIPAEQVITQ</sequence>
<dbReference type="Proteomes" id="UP000199459">
    <property type="component" value="Unassembled WGS sequence"/>
</dbReference>
<evidence type="ECO:0008006" key="4">
    <source>
        <dbReference type="Google" id="ProtNLM"/>
    </source>
</evidence>
<accession>A0A1H8E9Q6</accession>
<keyword evidence="1" id="KW-0472">Membrane</keyword>
<keyword evidence="1" id="KW-1133">Transmembrane helix</keyword>
<organism evidence="2 3">
    <name type="scientific">Nitrosomonas marina</name>
    <dbReference type="NCBI Taxonomy" id="917"/>
    <lineage>
        <taxon>Bacteria</taxon>
        <taxon>Pseudomonadati</taxon>
        <taxon>Pseudomonadota</taxon>
        <taxon>Betaproteobacteria</taxon>
        <taxon>Nitrosomonadales</taxon>
        <taxon>Nitrosomonadaceae</taxon>
        <taxon>Nitrosomonas</taxon>
    </lineage>
</organism>
<feature type="transmembrane region" description="Helical" evidence="1">
    <location>
        <begin position="268"/>
        <end position="292"/>
    </location>
</feature>